<reference evidence="3" key="2">
    <citation type="journal article" date="2023" name="IMA Fungus">
        <title>Comparative genomic study of the Penicillium genus elucidates a diverse pangenome and 15 lateral gene transfer events.</title>
        <authorList>
            <person name="Petersen C."/>
            <person name="Sorensen T."/>
            <person name="Nielsen M.R."/>
            <person name="Sondergaard T.E."/>
            <person name="Sorensen J.L."/>
            <person name="Fitzpatrick D.A."/>
            <person name="Frisvad J.C."/>
            <person name="Nielsen K.L."/>
        </authorList>
    </citation>
    <scope>NUCLEOTIDE SEQUENCE</scope>
    <source>
        <strain evidence="3">IBT 23319</strain>
    </source>
</reference>
<feature type="compositionally biased region" description="Acidic residues" evidence="1">
    <location>
        <begin position="22"/>
        <end position="33"/>
    </location>
</feature>
<dbReference type="AlphaFoldDB" id="A0A9W9NZR1"/>
<dbReference type="GeneID" id="81384017"/>
<feature type="transmembrane region" description="Helical" evidence="2">
    <location>
        <begin position="193"/>
        <end position="214"/>
    </location>
</feature>
<dbReference type="EMBL" id="JAPQKT010000005">
    <property type="protein sequence ID" value="KAJ5231343.1"/>
    <property type="molecule type" value="Genomic_DNA"/>
</dbReference>
<evidence type="ECO:0000313" key="4">
    <source>
        <dbReference type="Proteomes" id="UP001147733"/>
    </source>
</evidence>
<dbReference type="OrthoDB" id="5381672at2759"/>
<evidence type="ECO:0000313" key="3">
    <source>
        <dbReference type="EMBL" id="KAJ5231343.1"/>
    </source>
</evidence>
<accession>A0A9W9NZR1</accession>
<gene>
    <name evidence="3" type="ORF">N7469_005931</name>
</gene>
<proteinExistence type="predicted"/>
<evidence type="ECO:0000256" key="2">
    <source>
        <dbReference type="SAM" id="Phobius"/>
    </source>
</evidence>
<keyword evidence="2" id="KW-0472">Membrane</keyword>
<dbReference type="Proteomes" id="UP001147733">
    <property type="component" value="Unassembled WGS sequence"/>
</dbReference>
<feature type="transmembrane region" description="Helical" evidence="2">
    <location>
        <begin position="120"/>
        <end position="145"/>
    </location>
</feature>
<keyword evidence="2" id="KW-1133">Transmembrane helix</keyword>
<evidence type="ECO:0000256" key="1">
    <source>
        <dbReference type="SAM" id="MobiDB-lite"/>
    </source>
</evidence>
<reference evidence="3" key="1">
    <citation type="submission" date="2022-11" db="EMBL/GenBank/DDBJ databases">
        <authorList>
            <person name="Petersen C."/>
        </authorList>
    </citation>
    <scope>NUCLEOTIDE SEQUENCE</scope>
    <source>
        <strain evidence="3">IBT 23319</strain>
    </source>
</reference>
<protein>
    <submittedName>
        <fullName evidence="3">Uncharacterized protein</fullName>
    </submittedName>
</protein>
<feature type="region of interest" description="Disordered" evidence="1">
    <location>
        <begin position="1"/>
        <end position="40"/>
    </location>
</feature>
<dbReference type="RefSeq" id="XP_056500088.1">
    <property type="nucleotide sequence ID" value="XM_056644850.1"/>
</dbReference>
<feature type="transmembrane region" description="Helical" evidence="2">
    <location>
        <begin position="58"/>
        <end position="82"/>
    </location>
</feature>
<comment type="caution">
    <text evidence="3">The sequence shown here is derived from an EMBL/GenBank/DDBJ whole genome shotgun (WGS) entry which is preliminary data.</text>
</comment>
<sequence length="778" mass="86986">MFPQNSQDEHNAPDPALSSAENEIENSDREDENSLASNKKTPKLRELRNLRPLSRSSFLLVPVTLYTILILFAWVMTCIMTHRPMTGSSYGVTSNAHYRAGYSQKNRYTANERWYTAVRFIQAGVAVLTLPLTTTVCSYAAVVYLQHITSRSEPNINLRQMMSLADRGWTDLTLFTKLLINPSKNWKLYGCRFLAYAILLHILGGIISPIQQIYLSNVSVKTPTAPYSMLGLGDTTRIFSGRDGYNIESPGRNGRNRNALVTRKALEAVSSDEMPSGLWSGSDMTCLAEGDTSNNWGTSNTTFREFCSRPGLTWSNISALPSPFMSPLPKDFNTGLIRQLAPRYNSTASYKNITAAEFPRHCAAQNGSLSFKYSNVTETDDGPAIWALHACMPADSLSSISKPTRDRQDFTEELFLNVTLNNVMQHRIRQWGLDYFLNGPESEYFRVQVRTTAGYFELPNYMNGQVAGPLLGKMPLDFCGSDCIEQFYEELESPGDSNNLQHQQKGPLSDTAIALFGEGSYLANQANAPDLYVTHSNDDAWTECVDLVPFGLLLPSSTALRNLSSIISSQMYRCVNGGSSEGVDMEIGEFLSSFRNDLYSMEYAFTVAAYLANRAWLETSRQVESLTVSYDLGEDSQRPSISTKGVILLSTLLGIFLILLWTAMIYAIMLPRWTEKLDSFTMMRLGASIHEKIPLRLAGNLENISTLDETPGWIGDSTGHERFGHVALGGPAELRAKKYFDSYYRPGVEKRRQDMIAKKERIRARHVEHGLLFNANDS</sequence>
<name>A0A9W9NZR1_PENCI</name>
<feature type="transmembrane region" description="Helical" evidence="2">
    <location>
        <begin position="646"/>
        <end position="669"/>
    </location>
</feature>
<keyword evidence="2" id="KW-0812">Transmembrane</keyword>
<keyword evidence="4" id="KW-1185">Reference proteome</keyword>
<organism evidence="3 4">
    <name type="scientific">Penicillium citrinum</name>
    <dbReference type="NCBI Taxonomy" id="5077"/>
    <lineage>
        <taxon>Eukaryota</taxon>
        <taxon>Fungi</taxon>
        <taxon>Dikarya</taxon>
        <taxon>Ascomycota</taxon>
        <taxon>Pezizomycotina</taxon>
        <taxon>Eurotiomycetes</taxon>
        <taxon>Eurotiomycetidae</taxon>
        <taxon>Eurotiales</taxon>
        <taxon>Aspergillaceae</taxon>
        <taxon>Penicillium</taxon>
    </lineage>
</organism>